<gene>
    <name evidence="1" type="ORF">IMCC3088_807</name>
</gene>
<keyword evidence="2" id="KW-1185">Reference proteome</keyword>
<dbReference type="InterPro" id="IPR048156">
    <property type="entry name" value="PA2817-like"/>
</dbReference>
<dbReference type="NCBIfam" id="NF041512">
    <property type="entry name" value="PA2817_fam"/>
    <property type="match status" value="1"/>
</dbReference>
<evidence type="ECO:0000313" key="2">
    <source>
        <dbReference type="Proteomes" id="UP000005615"/>
    </source>
</evidence>
<dbReference type="RefSeq" id="WP_009577385.1">
    <property type="nucleotide sequence ID" value="NZ_AEIG01000164.1"/>
</dbReference>
<reference evidence="1 2" key="1">
    <citation type="journal article" date="2011" name="J. Bacteriol.">
        <title>Genome sequence of strain IMCC3088, a proteorhodopsin-containing marine bacterium belonging to the OM60/NOR5 clade.</title>
        <authorList>
            <person name="Jang Y."/>
            <person name="Oh H.M."/>
            <person name="Kang I."/>
            <person name="Lee K."/>
            <person name="Yang S.J."/>
            <person name="Cho J.C."/>
        </authorList>
    </citation>
    <scope>NUCLEOTIDE SEQUENCE [LARGE SCALE GENOMIC DNA]</scope>
    <source>
        <strain evidence="1 2">IMCC3088</strain>
    </source>
</reference>
<accession>F3L674</accession>
<dbReference type="AlphaFoldDB" id="F3L674"/>
<dbReference type="OrthoDB" id="6088965at2"/>
<organism evidence="1 2">
    <name type="scientific">Aequoribacter fuscus</name>
    <dbReference type="NCBI Taxonomy" id="2518989"/>
    <lineage>
        <taxon>Bacteria</taxon>
        <taxon>Pseudomonadati</taxon>
        <taxon>Pseudomonadota</taxon>
        <taxon>Gammaproteobacteria</taxon>
        <taxon>Cellvibrionales</taxon>
        <taxon>Halieaceae</taxon>
        <taxon>Aequoribacter</taxon>
    </lineage>
</organism>
<sequence length="125" mass="14462">MKQTDNETRLFQQLNGFLEEVTRKTESLHPDHPFKTWLVSASAACGLKDSDAVSQQVVALFTHYADMTPLFPRDVLYLVGGDCLHFMPDEEIAAYQALDEMRFEAQMQQKFFDWEQAKESLKKLQ</sequence>
<comment type="caution">
    <text evidence="1">The sequence shown here is derived from an EMBL/GenBank/DDBJ whole genome shotgun (WGS) entry which is preliminary data.</text>
</comment>
<dbReference type="eggNOG" id="ENOG5032XDG">
    <property type="taxonomic scope" value="Bacteria"/>
</dbReference>
<proteinExistence type="predicted"/>
<name>F3L674_9GAMM</name>
<dbReference type="EMBL" id="AEIG01000164">
    <property type="protein sequence ID" value="EGG28175.1"/>
    <property type="molecule type" value="Genomic_DNA"/>
</dbReference>
<dbReference type="Proteomes" id="UP000005615">
    <property type="component" value="Unassembled WGS sequence"/>
</dbReference>
<dbReference type="STRING" id="2518989.IMCC3088_807"/>
<evidence type="ECO:0000313" key="1">
    <source>
        <dbReference type="EMBL" id="EGG28175.1"/>
    </source>
</evidence>
<protein>
    <submittedName>
        <fullName evidence="1">Uncharacterized protein</fullName>
    </submittedName>
</protein>